<evidence type="ECO:0000313" key="2">
    <source>
        <dbReference type="EMBL" id="CAA9491433.1"/>
    </source>
</evidence>
<feature type="compositionally biased region" description="Gly residues" evidence="1">
    <location>
        <begin position="29"/>
        <end position="39"/>
    </location>
</feature>
<feature type="compositionally biased region" description="Low complexity" evidence="1">
    <location>
        <begin position="75"/>
        <end position="91"/>
    </location>
</feature>
<reference evidence="2" key="1">
    <citation type="submission" date="2020-02" db="EMBL/GenBank/DDBJ databases">
        <authorList>
            <person name="Meier V. D."/>
        </authorList>
    </citation>
    <scope>NUCLEOTIDE SEQUENCE</scope>
    <source>
        <strain evidence="2">AVDCRST_MAG13</strain>
    </source>
</reference>
<feature type="compositionally biased region" description="Basic residues" evidence="1">
    <location>
        <begin position="42"/>
        <end position="56"/>
    </location>
</feature>
<proteinExistence type="predicted"/>
<feature type="compositionally biased region" description="Basic and acidic residues" evidence="1">
    <location>
        <begin position="65"/>
        <end position="74"/>
    </location>
</feature>
<feature type="region of interest" description="Disordered" evidence="1">
    <location>
        <begin position="1"/>
        <end position="91"/>
    </location>
</feature>
<dbReference type="AlphaFoldDB" id="A0A6J4S871"/>
<feature type="non-terminal residue" evidence="2">
    <location>
        <position position="1"/>
    </location>
</feature>
<organism evidence="2">
    <name type="scientific">uncultured Solirubrobacteraceae bacterium</name>
    <dbReference type="NCBI Taxonomy" id="1162706"/>
    <lineage>
        <taxon>Bacteria</taxon>
        <taxon>Bacillati</taxon>
        <taxon>Actinomycetota</taxon>
        <taxon>Thermoleophilia</taxon>
        <taxon>Solirubrobacterales</taxon>
        <taxon>Solirubrobacteraceae</taxon>
        <taxon>environmental samples</taxon>
    </lineage>
</organism>
<name>A0A6J4S871_9ACTN</name>
<feature type="compositionally biased region" description="Basic residues" evidence="1">
    <location>
        <begin position="1"/>
        <end position="10"/>
    </location>
</feature>
<gene>
    <name evidence="2" type="ORF">AVDCRST_MAG13-1735</name>
</gene>
<feature type="non-terminal residue" evidence="2">
    <location>
        <position position="91"/>
    </location>
</feature>
<accession>A0A6J4S871</accession>
<dbReference type="EMBL" id="CADCVO010000274">
    <property type="protein sequence ID" value="CAA9491433.1"/>
    <property type="molecule type" value="Genomic_DNA"/>
</dbReference>
<sequence length="91" mass="9840">DPRHRPHRGRARGDADVRRLARRPRGRHGGLVGHGGVGLRGLRPRRPPRAGGRGHHGAAPPAPGRRADAHDGRLRGVLPPRPRGALLHRPV</sequence>
<protein>
    <submittedName>
        <fullName evidence="2">Uncharacterized protein</fullName>
    </submittedName>
</protein>
<evidence type="ECO:0000256" key="1">
    <source>
        <dbReference type="SAM" id="MobiDB-lite"/>
    </source>
</evidence>